<feature type="compositionally biased region" description="Low complexity" evidence="9">
    <location>
        <begin position="285"/>
        <end position="295"/>
    </location>
</feature>
<evidence type="ECO:0000256" key="3">
    <source>
        <dbReference type="ARBA" id="ARBA00022475"/>
    </source>
</evidence>
<feature type="compositionally biased region" description="Pro residues" evidence="9">
    <location>
        <begin position="206"/>
        <end position="228"/>
    </location>
</feature>
<comment type="caution">
    <text evidence="12">The sequence shown here is derived from an EMBL/GenBank/DDBJ whole genome shotgun (WGS) entry which is preliminary data.</text>
</comment>
<feature type="chain" id="PRO_5046384388" description="FAS1 domain-containing protein" evidence="10">
    <location>
        <begin position="27"/>
        <end position="414"/>
    </location>
</feature>
<feature type="compositionally biased region" description="Low complexity" evidence="9">
    <location>
        <begin position="313"/>
        <end position="322"/>
    </location>
</feature>
<feature type="signal peptide" evidence="10">
    <location>
        <begin position="1"/>
        <end position="26"/>
    </location>
</feature>
<name>A0ABR2PMK2_9ROSI</name>
<reference evidence="12 13" key="1">
    <citation type="journal article" date="2024" name="G3 (Bethesda)">
        <title>Genome assembly of Hibiscus sabdariffa L. provides insights into metabolisms of medicinal natural products.</title>
        <authorList>
            <person name="Kim T."/>
        </authorList>
    </citation>
    <scope>NUCLEOTIDE SEQUENCE [LARGE SCALE GENOMIC DNA]</scope>
    <source>
        <strain evidence="12">TK-2024</strain>
        <tissue evidence="12">Old leaves</tissue>
    </source>
</reference>
<evidence type="ECO:0000259" key="11">
    <source>
        <dbReference type="PROSITE" id="PS50213"/>
    </source>
</evidence>
<evidence type="ECO:0000256" key="10">
    <source>
        <dbReference type="SAM" id="SignalP"/>
    </source>
</evidence>
<evidence type="ECO:0000256" key="8">
    <source>
        <dbReference type="ARBA" id="ARBA00023288"/>
    </source>
</evidence>
<comment type="subcellular location">
    <subcellularLocation>
        <location evidence="1">Cell membrane</location>
        <topology evidence="1">Lipid-anchor</topology>
        <topology evidence="1">GPI-anchor</topology>
    </subcellularLocation>
</comment>
<dbReference type="PROSITE" id="PS50213">
    <property type="entry name" value="FAS1"/>
    <property type="match status" value="1"/>
</dbReference>
<gene>
    <name evidence="12" type="ORF">V6N11_064057</name>
</gene>
<dbReference type="PANTHER" id="PTHR32382">
    <property type="entry name" value="FASCICLIN-LIKE ARABINOGALACTAN PROTEIN"/>
    <property type="match status" value="1"/>
</dbReference>
<dbReference type="Gene3D" id="2.30.180.10">
    <property type="entry name" value="FAS1 domain"/>
    <property type="match status" value="1"/>
</dbReference>
<evidence type="ECO:0000256" key="2">
    <source>
        <dbReference type="ARBA" id="ARBA00007843"/>
    </source>
</evidence>
<feature type="domain" description="FAS1" evidence="11">
    <location>
        <begin position="27"/>
        <end position="165"/>
    </location>
</feature>
<keyword evidence="7" id="KW-0472">Membrane</keyword>
<keyword evidence="4" id="KW-0336">GPI-anchor</keyword>
<feature type="compositionally biased region" description="Low complexity" evidence="9">
    <location>
        <begin position="184"/>
        <end position="205"/>
    </location>
</feature>
<evidence type="ECO:0000256" key="6">
    <source>
        <dbReference type="ARBA" id="ARBA00022974"/>
    </source>
</evidence>
<dbReference type="Proteomes" id="UP001396334">
    <property type="component" value="Unassembled WGS sequence"/>
</dbReference>
<evidence type="ECO:0000256" key="1">
    <source>
        <dbReference type="ARBA" id="ARBA00004609"/>
    </source>
</evidence>
<keyword evidence="5 10" id="KW-0732">Signal</keyword>
<dbReference type="InterPro" id="IPR036378">
    <property type="entry name" value="FAS1_dom_sf"/>
</dbReference>
<protein>
    <recommendedName>
        <fullName evidence="11">FAS1 domain-containing protein</fullName>
    </recommendedName>
</protein>
<dbReference type="EMBL" id="JBBPBN010000056">
    <property type="protein sequence ID" value="KAK8989639.1"/>
    <property type="molecule type" value="Genomic_DNA"/>
</dbReference>
<keyword evidence="13" id="KW-1185">Reference proteome</keyword>
<keyword evidence="6" id="KW-0325">Glycoprotein</keyword>
<dbReference type="SUPFAM" id="SSF82153">
    <property type="entry name" value="FAS1 domain"/>
    <property type="match status" value="1"/>
</dbReference>
<sequence>MWTCPIITRFFFFFSISLVLLPTTHAVFNITKILRRYPQFDTYNENLSQTGLAKFVNGQKSATVLVIANDQLRSFAQMQQYEVKKILTFHLMFGYYDASRLKGFASRTTLPTFYQGAAALTSNYEGNGIVTFRSSGESTDSKGVQLLATIEAQQDISVLQIASIVPMIAPTPPRPQQLPPVASPPRKLLAPATAQAPTTQQTKSPPLAPPPSPTVTPPPSPSPPPPTPSTKTTPSTAPPPPQTPSTKTAPSTPSPPPPTPSSSNKTTPSNNAQSSPPPSPPSTPTPSANKTKPSTNAPPPSDATKPSVTAPSEAPAEANSTTPTPPAASPPTEAQAPDSSSDENNAPTPVVSPPKPSSETPAPATAADAPASASTPAPAPAPEKSAARERISSGNHLSSILVIFTAASFLFSVI</sequence>
<dbReference type="PANTHER" id="PTHR32382:SF87">
    <property type="entry name" value="FASCICLIN-LIKE ARABINOGALACTAN PROTEIN 14"/>
    <property type="match status" value="1"/>
</dbReference>
<evidence type="ECO:0000256" key="7">
    <source>
        <dbReference type="ARBA" id="ARBA00023136"/>
    </source>
</evidence>
<evidence type="ECO:0000256" key="9">
    <source>
        <dbReference type="SAM" id="MobiDB-lite"/>
    </source>
</evidence>
<evidence type="ECO:0000313" key="12">
    <source>
        <dbReference type="EMBL" id="KAK8989639.1"/>
    </source>
</evidence>
<dbReference type="InterPro" id="IPR033254">
    <property type="entry name" value="Plant_FLA"/>
</dbReference>
<dbReference type="PRINTS" id="PR01217">
    <property type="entry name" value="PRICHEXTENSN"/>
</dbReference>
<organism evidence="12 13">
    <name type="scientific">Hibiscus sabdariffa</name>
    <name type="common">roselle</name>
    <dbReference type="NCBI Taxonomy" id="183260"/>
    <lineage>
        <taxon>Eukaryota</taxon>
        <taxon>Viridiplantae</taxon>
        <taxon>Streptophyta</taxon>
        <taxon>Embryophyta</taxon>
        <taxon>Tracheophyta</taxon>
        <taxon>Spermatophyta</taxon>
        <taxon>Magnoliopsida</taxon>
        <taxon>eudicotyledons</taxon>
        <taxon>Gunneridae</taxon>
        <taxon>Pentapetalae</taxon>
        <taxon>rosids</taxon>
        <taxon>malvids</taxon>
        <taxon>Malvales</taxon>
        <taxon>Malvaceae</taxon>
        <taxon>Malvoideae</taxon>
        <taxon>Hibiscus</taxon>
    </lineage>
</organism>
<feature type="compositionally biased region" description="Pro residues" evidence="9">
    <location>
        <begin position="275"/>
        <end position="284"/>
    </location>
</feature>
<keyword evidence="8" id="KW-0449">Lipoprotein</keyword>
<feature type="region of interest" description="Disordered" evidence="9">
    <location>
        <begin position="171"/>
        <end position="390"/>
    </location>
</feature>
<accession>A0ABR2PMK2</accession>
<feature type="compositionally biased region" description="Low complexity" evidence="9">
    <location>
        <begin position="357"/>
        <end position="376"/>
    </location>
</feature>
<keyword evidence="3" id="KW-1003">Cell membrane</keyword>
<feature type="compositionally biased region" description="Pro residues" evidence="9">
    <location>
        <begin position="171"/>
        <end position="183"/>
    </location>
</feature>
<comment type="similarity">
    <text evidence="2">Belongs to the fasciclin-like AGP family.</text>
</comment>
<evidence type="ECO:0000256" key="5">
    <source>
        <dbReference type="ARBA" id="ARBA00022729"/>
    </source>
</evidence>
<evidence type="ECO:0000256" key="4">
    <source>
        <dbReference type="ARBA" id="ARBA00022622"/>
    </source>
</evidence>
<proteinExistence type="inferred from homology"/>
<keyword evidence="6" id="KW-0654">Proteoglycan</keyword>
<dbReference type="InterPro" id="IPR000782">
    <property type="entry name" value="FAS1_domain"/>
</dbReference>
<feature type="compositionally biased region" description="Low complexity" evidence="9">
    <location>
        <begin position="261"/>
        <end position="274"/>
    </location>
</feature>
<evidence type="ECO:0000313" key="13">
    <source>
        <dbReference type="Proteomes" id="UP001396334"/>
    </source>
</evidence>